<evidence type="ECO:0000259" key="5">
    <source>
        <dbReference type="Pfam" id="PF07730"/>
    </source>
</evidence>
<dbReference type="SUPFAM" id="SSF55874">
    <property type="entry name" value="ATPase domain of HSP90 chaperone/DNA topoisomerase II/histidine kinase"/>
    <property type="match status" value="1"/>
</dbReference>
<feature type="transmembrane region" description="Helical" evidence="4">
    <location>
        <begin position="83"/>
        <end position="101"/>
    </location>
</feature>
<dbReference type="AlphaFoldDB" id="A0A5B2XD76"/>
<dbReference type="EMBL" id="VUOB01000031">
    <property type="protein sequence ID" value="KAA2261126.1"/>
    <property type="molecule type" value="Genomic_DNA"/>
</dbReference>
<dbReference type="Gene3D" id="3.30.565.10">
    <property type="entry name" value="Histidine kinase-like ATPase, C-terminal domain"/>
    <property type="match status" value="2"/>
</dbReference>
<feature type="transmembrane region" description="Helical" evidence="4">
    <location>
        <begin position="108"/>
        <end position="126"/>
    </location>
</feature>
<reference evidence="6 7" key="2">
    <citation type="submission" date="2019-09" db="EMBL/GenBank/DDBJ databases">
        <authorList>
            <person name="Jin C."/>
        </authorList>
    </citation>
    <scope>NUCLEOTIDE SEQUENCE [LARGE SCALE GENOMIC DNA]</scope>
    <source>
        <strain evidence="6 7">AN110305</strain>
    </source>
</reference>
<dbReference type="GO" id="GO:0000155">
    <property type="term" value="F:phosphorelay sensor kinase activity"/>
    <property type="evidence" value="ECO:0007669"/>
    <property type="project" value="InterPro"/>
</dbReference>
<dbReference type="PANTHER" id="PTHR24421:SF63">
    <property type="entry name" value="SENSOR HISTIDINE KINASE DESK"/>
    <property type="match status" value="1"/>
</dbReference>
<keyword evidence="3" id="KW-0902">Two-component regulatory system</keyword>
<feature type="transmembrane region" description="Helical" evidence="4">
    <location>
        <begin position="423"/>
        <end position="452"/>
    </location>
</feature>
<keyword evidence="4" id="KW-0472">Membrane</keyword>
<keyword evidence="1" id="KW-0808">Transferase</keyword>
<protein>
    <submittedName>
        <fullName evidence="6">Two-component sensor histidine kinase</fullName>
    </submittedName>
</protein>
<dbReference type="Gene3D" id="1.20.5.1930">
    <property type="match status" value="1"/>
</dbReference>
<dbReference type="InterPro" id="IPR036890">
    <property type="entry name" value="HATPase_C_sf"/>
</dbReference>
<gene>
    <name evidence="6" type="ORF">F0L68_18565</name>
</gene>
<evidence type="ECO:0000256" key="2">
    <source>
        <dbReference type="ARBA" id="ARBA00022777"/>
    </source>
</evidence>
<organism evidence="6 7">
    <name type="scientific">Solihabitans fulvus</name>
    <dbReference type="NCBI Taxonomy" id="1892852"/>
    <lineage>
        <taxon>Bacteria</taxon>
        <taxon>Bacillati</taxon>
        <taxon>Actinomycetota</taxon>
        <taxon>Actinomycetes</taxon>
        <taxon>Pseudonocardiales</taxon>
        <taxon>Pseudonocardiaceae</taxon>
        <taxon>Solihabitans</taxon>
    </lineage>
</organism>
<feature type="transmembrane region" description="Helical" evidence="4">
    <location>
        <begin position="53"/>
        <end position="77"/>
    </location>
</feature>
<keyword evidence="2 6" id="KW-0418">Kinase</keyword>
<evidence type="ECO:0000256" key="1">
    <source>
        <dbReference type="ARBA" id="ARBA00022679"/>
    </source>
</evidence>
<feature type="transmembrane region" description="Helical" evidence="4">
    <location>
        <begin position="12"/>
        <end position="32"/>
    </location>
</feature>
<dbReference type="GO" id="GO:0016020">
    <property type="term" value="C:membrane"/>
    <property type="evidence" value="ECO:0007669"/>
    <property type="project" value="InterPro"/>
</dbReference>
<evidence type="ECO:0000313" key="7">
    <source>
        <dbReference type="Proteomes" id="UP000323454"/>
    </source>
</evidence>
<feature type="domain" description="Signal transduction histidine kinase subgroup 3 dimerisation and phosphoacceptor" evidence="5">
    <location>
        <begin position="501"/>
        <end position="559"/>
    </location>
</feature>
<keyword evidence="4" id="KW-0812">Transmembrane</keyword>
<dbReference type="PANTHER" id="PTHR24421">
    <property type="entry name" value="NITRATE/NITRITE SENSOR PROTEIN NARX-RELATED"/>
    <property type="match status" value="1"/>
</dbReference>
<sequence length="704" mass="72402">MYSLAALGGPRGGGTALGAVACTVSTIALHLLHLRPGSRRRLGPWPVLAQTALAGLAVLPFGMSASLLGFPAAALLLLDAAPLAVLVVGGAVTVAVVRAGFTPGAADVAITAALIALVVYSLTTLADRVAEVSTARLALAMSAVAEERLRIAAELTRGLGDGLAAITAQPPDRPGAIDEILRVTRESLAVARRAAAEFRSLSLAPEATSARALLSAAGIEARVRVGHTEPLGPAEALLATVLREAVTDVVRRGTARYCEIETAERNGQLVLLVTNDGVPTAADGIGALEELAARVAEAGGRLTAGLQPGGRFAVEVTIAADPPPSESVSRVGAAAYRQSVGVLVVVLAAFSVRVLSQVQLRQLPVAVAFLAAICVLQVRWARRPSAGRPSWWVAALIAQAALSYLPILWLGKAWGGIAGGLAGSLLVALPAIASWLLVAVLMLSLGALAWAFGEGVPVILNSTVSALVTGLIVYGLVRLAQLVDELQAAGERLARAAVVQERLRAARDLHDLLGHTLAAILLKCELAKRLFGRDQARARAELDDVLLMAERARSDMRTVTGGDSTMSLRVELDSVRSVLAAAGVAVKVESPADPIAEPVDTVLSVVLREAVTNVLRHSAARHCRIAVSALPGSVRLTVENDGASGGTSAPGAGIGNLTTRLAALGGTLVARADGDGWFRLSAEVAARQPMESPAQQESELGDTA</sequence>
<dbReference type="CDD" id="cd16917">
    <property type="entry name" value="HATPase_UhpB-NarQ-NarX-like"/>
    <property type="match status" value="1"/>
</dbReference>
<evidence type="ECO:0000313" key="6">
    <source>
        <dbReference type="EMBL" id="KAA2261126.1"/>
    </source>
</evidence>
<accession>A0A5B2XD76</accession>
<name>A0A5B2XD76_9PSEU</name>
<dbReference type="Proteomes" id="UP000323454">
    <property type="component" value="Unassembled WGS sequence"/>
</dbReference>
<keyword evidence="7" id="KW-1185">Reference proteome</keyword>
<evidence type="ECO:0000256" key="3">
    <source>
        <dbReference type="ARBA" id="ARBA00023012"/>
    </source>
</evidence>
<evidence type="ECO:0000256" key="4">
    <source>
        <dbReference type="SAM" id="Phobius"/>
    </source>
</evidence>
<feature type="transmembrane region" description="Helical" evidence="4">
    <location>
        <begin position="458"/>
        <end position="477"/>
    </location>
</feature>
<reference evidence="6 7" key="1">
    <citation type="submission" date="2019-09" db="EMBL/GenBank/DDBJ databases">
        <title>Goodfellowia gen. nov., a new genus of the Pseudonocardineae related to Actinoalloteichus, containing Goodfellowia coeruleoviolacea gen. nov., comb. nov. gen. nov., comb. nov.</title>
        <authorList>
            <person name="Labeda D."/>
        </authorList>
    </citation>
    <scope>NUCLEOTIDE SEQUENCE [LARGE SCALE GENOMIC DNA]</scope>
    <source>
        <strain evidence="6 7">AN110305</strain>
    </source>
</reference>
<feature type="transmembrane region" description="Helical" evidence="4">
    <location>
        <begin position="363"/>
        <end position="380"/>
    </location>
</feature>
<comment type="caution">
    <text evidence="6">The sequence shown here is derived from an EMBL/GenBank/DDBJ whole genome shotgun (WGS) entry which is preliminary data.</text>
</comment>
<keyword evidence="4" id="KW-1133">Transmembrane helix</keyword>
<dbReference type="InterPro" id="IPR050482">
    <property type="entry name" value="Sensor_HK_TwoCompSys"/>
</dbReference>
<feature type="transmembrane region" description="Helical" evidence="4">
    <location>
        <begin position="392"/>
        <end position="411"/>
    </location>
</feature>
<feature type="transmembrane region" description="Helical" evidence="4">
    <location>
        <begin position="335"/>
        <end position="356"/>
    </location>
</feature>
<dbReference type="InterPro" id="IPR011712">
    <property type="entry name" value="Sig_transdc_His_kin_sub3_dim/P"/>
</dbReference>
<dbReference type="GO" id="GO:0046983">
    <property type="term" value="F:protein dimerization activity"/>
    <property type="evidence" value="ECO:0007669"/>
    <property type="project" value="InterPro"/>
</dbReference>
<proteinExistence type="predicted"/>
<dbReference type="Pfam" id="PF07730">
    <property type="entry name" value="HisKA_3"/>
    <property type="match status" value="1"/>
</dbReference>
<dbReference type="OrthoDB" id="5241784at2"/>